<dbReference type="InterPro" id="IPR028082">
    <property type="entry name" value="Peripla_BP_I"/>
</dbReference>
<evidence type="ECO:0000256" key="3">
    <source>
        <dbReference type="ARBA" id="ARBA00023125"/>
    </source>
</evidence>
<dbReference type="InterPro" id="IPR046335">
    <property type="entry name" value="LacI/GalR-like_sensor"/>
</dbReference>
<keyword evidence="1" id="KW-0678">Repressor</keyword>
<keyword evidence="2" id="KW-0805">Transcription regulation</keyword>
<gene>
    <name evidence="8" type="ORF">FLT43_22425</name>
    <name evidence="7" type="ORF">M5W83_22240</name>
</gene>
<name>A0AAP9DXB1_PANTH</name>
<dbReference type="PANTHER" id="PTHR30146">
    <property type="entry name" value="LACI-RELATED TRANSCRIPTIONAL REPRESSOR"/>
    <property type="match status" value="1"/>
</dbReference>
<dbReference type="SUPFAM" id="SSF53822">
    <property type="entry name" value="Periplasmic binding protein-like I"/>
    <property type="match status" value="1"/>
</dbReference>
<dbReference type="GeneID" id="76998716"/>
<dbReference type="Proteomes" id="UP000315377">
    <property type="component" value="Chromosome"/>
</dbReference>
<evidence type="ECO:0000256" key="4">
    <source>
        <dbReference type="ARBA" id="ARBA00023163"/>
    </source>
</evidence>
<evidence type="ECO:0000256" key="1">
    <source>
        <dbReference type="ARBA" id="ARBA00022491"/>
    </source>
</evidence>
<organism evidence="8 9">
    <name type="scientific">Paenibacillus thiaminolyticus</name>
    <name type="common">Bacillus thiaminolyticus</name>
    <dbReference type="NCBI Taxonomy" id="49283"/>
    <lineage>
        <taxon>Bacteria</taxon>
        <taxon>Bacillati</taxon>
        <taxon>Bacillota</taxon>
        <taxon>Bacilli</taxon>
        <taxon>Bacillales</taxon>
        <taxon>Paenibacillaceae</taxon>
        <taxon>Paenibacillus</taxon>
    </lineage>
</organism>
<evidence type="ECO:0000313" key="7">
    <source>
        <dbReference type="EMBL" id="MCY9609878.1"/>
    </source>
</evidence>
<dbReference type="CDD" id="cd06267">
    <property type="entry name" value="PBP1_LacI_sugar_binding-like"/>
    <property type="match status" value="1"/>
</dbReference>
<proteinExistence type="predicted"/>
<dbReference type="GO" id="GO:0003700">
    <property type="term" value="F:DNA-binding transcription factor activity"/>
    <property type="evidence" value="ECO:0007669"/>
    <property type="project" value="TreeGrafter"/>
</dbReference>
<evidence type="ECO:0000259" key="6">
    <source>
        <dbReference type="Pfam" id="PF13377"/>
    </source>
</evidence>
<feature type="domain" description="Transcriptional regulator LacI/GalR-like sensor" evidence="6">
    <location>
        <begin position="175"/>
        <end position="335"/>
    </location>
</feature>
<accession>A0AAP9DXB1</accession>
<evidence type="ECO:0000313" key="10">
    <source>
        <dbReference type="Proteomes" id="UP001209276"/>
    </source>
</evidence>
<dbReference type="Proteomes" id="UP001209276">
    <property type="component" value="Unassembled WGS sequence"/>
</dbReference>
<reference evidence="8 9" key="1">
    <citation type="submission" date="2019-07" db="EMBL/GenBank/DDBJ databases">
        <title>Paenibacillus thiaminolyticus NRRL B-4156.</title>
        <authorList>
            <person name="Hehnly C."/>
            <person name="Zhang L."/>
        </authorList>
    </citation>
    <scope>NUCLEOTIDE SEQUENCE [LARGE SCALE GENOMIC DNA]</scope>
    <source>
        <strain evidence="8 9">NRRL B-4156</strain>
    </source>
</reference>
<keyword evidence="10" id="KW-1185">Reference proteome</keyword>
<dbReference type="EMBL" id="JAMDMM010000044">
    <property type="protein sequence ID" value="MCY9609878.1"/>
    <property type="molecule type" value="Genomic_DNA"/>
</dbReference>
<sequence>MDRFAKPPSAGGAPSTTPPLISGAANMHPEAPGNVRRAGGEYQEQPTGDARKHSPRNSGTIGLFIVQDHNRIYEDDLFYGAIVGAIISQCGERGYRTLVTILDVSDATPLLRLYEQKSIDAGLLISWSDVQGIVDQVSRAGFVIGVLNQNNVSQSATVLPAPYLDNRKSAYEATRYLLELGHRDVAIITGPTGQPCSSERLAGFLDAALGQGVEVPDSRIWCGDFTEQAGAAAAMQWLEADDLPAAVFCSNDLMAYGLLKVLRRQQVAVPERLSVVGFDDLIISRYTCPPLTTMSIPRTEMAAYVTNRLIHQLENPEEAYPLPVFRAKLMVRESCRAVRVPDFV</sequence>
<dbReference type="RefSeq" id="WP_087440657.1">
    <property type="nucleotide sequence ID" value="NZ_CABMNB010000008.1"/>
</dbReference>
<evidence type="ECO:0000256" key="2">
    <source>
        <dbReference type="ARBA" id="ARBA00023015"/>
    </source>
</evidence>
<dbReference type="EMBL" id="CP041405">
    <property type="protein sequence ID" value="QDM45926.1"/>
    <property type="molecule type" value="Genomic_DNA"/>
</dbReference>
<dbReference type="AlphaFoldDB" id="A0AAP9DXB1"/>
<dbReference type="Gene3D" id="3.40.50.2300">
    <property type="match status" value="2"/>
</dbReference>
<dbReference type="PANTHER" id="PTHR30146:SF148">
    <property type="entry name" value="HTH-TYPE TRANSCRIPTIONAL REPRESSOR PURR-RELATED"/>
    <property type="match status" value="1"/>
</dbReference>
<protein>
    <submittedName>
        <fullName evidence="8">LacI family transcriptional regulator</fullName>
    </submittedName>
    <submittedName>
        <fullName evidence="7">Substrate-binding domain-containing protein</fullName>
    </submittedName>
</protein>
<evidence type="ECO:0000256" key="5">
    <source>
        <dbReference type="SAM" id="MobiDB-lite"/>
    </source>
</evidence>
<dbReference type="Pfam" id="PF13377">
    <property type="entry name" value="Peripla_BP_3"/>
    <property type="match status" value="1"/>
</dbReference>
<evidence type="ECO:0000313" key="9">
    <source>
        <dbReference type="Proteomes" id="UP000315377"/>
    </source>
</evidence>
<keyword evidence="4" id="KW-0804">Transcription</keyword>
<keyword evidence="3" id="KW-0238">DNA-binding</keyword>
<dbReference type="GO" id="GO:0000976">
    <property type="term" value="F:transcription cis-regulatory region binding"/>
    <property type="evidence" value="ECO:0007669"/>
    <property type="project" value="TreeGrafter"/>
</dbReference>
<evidence type="ECO:0000313" key="8">
    <source>
        <dbReference type="EMBL" id="QDM45926.1"/>
    </source>
</evidence>
<feature type="region of interest" description="Disordered" evidence="5">
    <location>
        <begin position="1"/>
        <end position="55"/>
    </location>
</feature>
<reference evidence="7 10" key="2">
    <citation type="submission" date="2022-05" db="EMBL/GenBank/DDBJ databases">
        <title>Genome Sequencing of Bee-Associated Microbes.</title>
        <authorList>
            <person name="Dunlap C."/>
        </authorList>
    </citation>
    <scope>NUCLEOTIDE SEQUENCE [LARGE SCALE GENOMIC DNA]</scope>
    <source>
        <strain evidence="7 10">NRRL B-14613</strain>
    </source>
</reference>